<dbReference type="EMBL" id="FLQU01000077">
    <property type="protein sequence ID" value="SBS80414.1"/>
    <property type="molecule type" value="Genomic_DNA"/>
</dbReference>
<evidence type="ECO:0000313" key="2">
    <source>
        <dbReference type="EMBL" id="SBS80414.1"/>
    </source>
</evidence>
<feature type="region of interest" description="Disordered" evidence="1">
    <location>
        <begin position="57"/>
        <end position="98"/>
    </location>
</feature>
<gene>
    <name evidence="2" type="ORF">POVCU2_0005310</name>
</gene>
<feature type="compositionally biased region" description="Basic and acidic residues" evidence="1">
    <location>
        <begin position="130"/>
        <end position="141"/>
    </location>
</feature>
<protein>
    <submittedName>
        <fullName evidence="2">Uncharacterized protein</fullName>
    </submittedName>
</protein>
<dbReference type="AlphaFoldDB" id="A0A1A8VJJ7"/>
<feature type="region of interest" description="Disordered" evidence="1">
    <location>
        <begin position="121"/>
        <end position="181"/>
    </location>
</feature>
<proteinExistence type="predicted"/>
<dbReference type="Proteomes" id="UP000078560">
    <property type="component" value="Unassembled WGS sequence"/>
</dbReference>
<organism evidence="2 3">
    <name type="scientific">Plasmodium ovale curtisi</name>
    <dbReference type="NCBI Taxonomy" id="864141"/>
    <lineage>
        <taxon>Eukaryota</taxon>
        <taxon>Sar</taxon>
        <taxon>Alveolata</taxon>
        <taxon>Apicomplexa</taxon>
        <taxon>Aconoidasida</taxon>
        <taxon>Haemosporida</taxon>
        <taxon>Plasmodiidae</taxon>
        <taxon>Plasmodium</taxon>
        <taxon>Plasmodium (Plasmodium)</taxon>
    </lineage>
</organism>
<reference evidence="3" key="1">
    <citation type="submission" date="2016-05" db="EMBL/GenBank/DDBJ databases">
        <authorList>
            <person name="Naeem Raeece"/>
        </authorList>
    </citation>
    <scope>NUCLEOTIDE SEQUENCE [LARGE SCALE GENOMIC DNA]</scope>
</reference>
<feature type="compositionally biased region" description="Acidic residues" evidence="1">
    <location>
        <begin position="147"/>
        <end position="172"/>
    </location>
</feature>
<name>A0A1A8VJJ7_PLAOA</name>
<sequence>MITKEWRNKEINSINSSEDILYVFQQTDDNIGQNENDMIDMDNMSENLFSHVRIEKKEEGKGGEQSVWKSGLHSEEASANSEMKSDNEVHDGNVLTRNDEDKGSFFLNIMKSKFSNPLSSLGVFGKSGKSRQDDQKEKEDVSMAEETQGEAESEEEVENEQDETETETETETDELRDPCFEINPDINPVLRKENFSYKHYLLSLMLQRHADEEEIDYKNDLTDVIDVSSANLFFTNNEIGNRTPPPIFQIATQFEGQDNRTSAGHLQECCSIASYLSLLLCICSSQEYE</sequence>
<evidence type="ECO:0000256" key="1">
    <source>
        <dbReference type="SAM" id="MobiDB-lite"/>
    </source>
</evidence>
<feature type="compositionally biased region" description="Basic and acidic residues" evidence="1">
    <location>
        <begin position="83"/>
        <end position="98"/>
    </location>
</feature>
<accession>A0A1A8VJJ7</accession>
<evidence type="ECO:0000313" key="3">
    <source>
        <dbReference type="Proteomes" id="UP000078560"/>
    </source>
</evidence>